<dbReference type="EMBL" id="JBHRWO010000004">
    <property type="protein sequence ID" value="MFC3491217.1"/>
    <property type="molecule type" value="Genomic_DNA"/>
</dbReference>
<dbReference type="Gene3D" id="1.10.490.10">
    <property type="entry name" value="Globins"/>
    <property type="match status" value="1"/>
</dbReference>
<dbReference type="InterPro" id="IPR012292">
    <property type="entry name" value="Globin/Proto"/>
</dbReference>
<reference evidence="8" key="1">
    <citation type="journal article" date="2019" name="Int. J. Syst. Evol. Microbiol.">
        <title>The Global Catalogue of Microorganisms (GCM) 10K type strain sequencing project: providing services to taxonomists for standard genome sequencing and annotation.</title>
        <authorList>
            <consortium name="The Broad Institute Genomics Platform"/>
            <consortium name="The Broad Institute Genome Sequencing Center for Infectious Disease"/>
            <person name="Wu L."/>
            <person name="Ma J."/>
        </authorList>
    </citation>
    <scope>NUCLEOTIDE SEQUENCE [LARGE SCALE GENOMIC DNA]</scope>
    <source>
        <strain evidence="8">CGMCC 4.7396</strain>
    </source>
</reference>
<evidence type="ECO:0000256" key="5">
    <source>
        <dbReference type="ARBA" id="ARBA00023004"/>
    </source>
</evidence>
<keyword evidence="8" id="KW-1185">Reference proteome</keyword>
<evidence type="ECO:0000256" key="2">
    <source>
        <dbReference type="ARBA" id="ARBA00022448"/>
    </source>
</evidence>
<evidence type="ECO:0000256" key="4">
    <source>
        <dbReference type="ARBA" id="ARBA00022723"/>
    </source>
</evidence>
<evidence type="ECO:0000256" key="3">
    <source>
        <dbReference type="ARBA" id="ARBA00022617"/>
    </source>
</evidence>
<organism evidence="7 8">
    <name type="scientific">Glycomyces rhizosphaerae</name>
    <dbReference type="NCBI Taxonomy" id="2054422"/>
    <lineage>
        <taxon>Bacteria</taxon>
        <taxon>Bacillati</taxon>
        <taxon>Actinomycetota</taxon>
        <taxon>Actinomycetes</taxon>
        <taxon>Glycomycetales</taxon>
        <taxon>Glycomycetaceae</taxon>
        <taxon>Glycomyces</taxon>
    </lineage>
</organism>
<name>A0ABV7PRN1_9ACTN</name>
<dbReference type="InterPro" id="IPR016339">
    <property type="entry name" value="Hemoglobin_trunc_I"/>
</dbReference>
<dbReference type="InterPro" id="IPR001486">
    <property type="entry name" value="Hemoglobin_trunc"/>
</dbReference>
<dbReference type="SUPFAM" id="SSF46458">
    <property type="entry name" value="Globin-like"/>
    <property type="match status" value="1"/>
</dbReference>
<keyword evidence="6" id="KW-0561">Oxygen transport</keyword>
<comment type="cofactor">
    <cofactor evidence="6">
        <name>heme</name>
        <dbReference type="ChEBI" id="CHEBI:30413"/>
    </cofactor>
</comment>
<sequence>MTDASSESTTTILEQIGGDAAVEAVVDIFYGKVLGDEQLADYFIESDMDQLKKHQARFVAQALGGTRPYSGRSMQKAHEGRGITGADFDRVVEHLAASLSEAGVDGDTIGVIAGALAPLKGDIVTG</sequence>
<proteinExistence type="inferred from homology"/>
<dbReference type="InterPro" id="IPR009050">
    <property type="entry name" value="Globin-like_sf"/>
</dbReference>
<dbReference type="RefSeq" id="WP_387969678.1">
    <property type="nucleotide sequence ID" value="NZ_JBHRWO010000004.1"/>
</dbReference>
<keyword evidence="2 6" id="KW-0813">Transport</keyword>
<protein>
    <recommendedName>
        <fullName evidence="6">Group 1 truncated hemoglobin</fullName>
    </recommendedName>
</protein>
<dbReference type="Pfam" id="PF01152">
    <property type="entry name" value="Bac_globin"/>
    <property type="match status" value="1"/>
</dbReference>
<keyword evidence="3 6" id="KW-0349">Heme</keyword>
<evidence type="ECO:0000256" key="6">
    <source>
        <dbReference type="PIRNR" id="PIRNR002030"/>
    </source>
</evidence>
<keyword evidence="5 6" id="KW-0408">Iron</keyword>
<keyword evidence="4 6" id="KW-0479">Metal-binding</keyword>
<evidence type="ECO:0000313" key="8">
    <source>
        <dbReference type="Proteomes" id="UP001595712"/>
    </source>
</evidence>
<accession>A0ABV7PRN1</accession>
<gene>
    <name evidence="7" type="ORF">ACFO8M_01780</name>
</gene>
<dbReference type="Proteomes" id="UP001595712">
    <property type="component" value="Unassembled WGS sequence"/>
</dbReference>
<comment type="caution">
    <text evidence="7">The sequence shown here is derived from an EMBL/GenBank/DDBJ whole genome shotgun (WGS) entry which is preliminary data.</text>
</comment>
<comment type="similarity">
    <text evidence="1 6">Belongs to the truncated hemoglobin family. Group I subfamily.</text>
</comment>
<evidence type="ECO:0000256" key="1">
    <source>
        <dbReference type="ARBA" id="ARBA00009660"/>
    </source>
</evidence>
<dbReference type="PIRSF" id="PIRSF002030">
    <property type="entry name" value="Globin_Protozoa/Cyanobacteria"/>
    <property type="match status" value="1"/>
</dbReference>
<evidence type="ECO:0000313" key="7">
    <source>
        <dbReference type="EMBL" id="MFC3491217.1"/>
    </source>
</evidence>
<dbReference type="CDD" id="cd00454">
    <property type="entry name" value="TrHb1_N"/>
    <property type="match status" value="1"/>
</dbReference>